<evidence type="ECO:0000313" key="1">
    <source>
        <dbReference type="EMBL" id="ELR10764.1"/>
    </source>
</evidence>
<dbReference type="HOGENOM" id="CLU_1644456_0_0_1"/>
<dbReference type="VEuPathDB" id="FungiDB:GMDG_05019"/>
<protein>
    <submittedName>
        <fullName evidence="1">Uncharacterized protein</fullName>
    </submittedName>
</protein>
<dbReference type="InParanoid" id="L8GD35"/>
<proteinExistence type="predicted"/>
<dbReference type="AlphaFoldDB" id="L8GD35"/>
<name>L8GD35_PSED2</name>
<dbReference type="OrthoDB" id="10341882at2759"/>
<reference evidence="2" key="1">
    <citation type="submission" date="2010-09" db="EMBL/GenBank/DDBJ databases">
        <title>The genome sequence of Geomyces destructans 20631-21.</title>
        <authorList>
            <consortium name="The Broad Institute Genome Sequencing Platform"/>
            <person name="Cuomo C.A."/>
            <person name="Blehert D.S."/>
            <person name="Lorch J.M."/>
            <person name="Young S.K."/>
            <person name="Zeng Q."/>
            <person name="Gargeya S."/>
            <person name="Fitzgerald M."/>
            <person name="Haas B."/>
            <person name="Abouelleil A."/>
            <person name="Alvarado L."/>
            <person name="Arachchi H.M."/>
            <person name="Berlin A."/>
            <person name="Brown A."/>
            <person name="Chapman S.B."/>
            <person name="Chen Z."/>
            <person name="Dunbar C."/>
            <person name="Freedman E."/>
            <person name="Gearin G."/>
            <person name="Gellesch M."/>
            <person name="Goldberg J."/>
            <person name="Griggs A."/>
            <person name="Gujja S."/>
            <person name="Heiman D."/>
            <person name="Howarth C."/>
            <person name="Larson L."/>
            <person name="Lui A."/>
            <person name="MacDonald P.J.P."/>
            <person name="Montmayeur A."/>
            <person name="Murphy C."/>
            <person name="Neiman D."/>
            <person name="Pearson M."/>
            <person name="Priest M."/>
            <person name="Roberts A."/>
            <person name="Saif S."/>
            <person name="Shea T."/>
            <person name="Shenoy N."/>
            <person name="Sisk P."/>
            <person name="Stolte C."/>
            <person name="Sykes S."/>
            <person name="Wortman J."/>
            <person name="Nusbaum C."/>
            <person name="Birren B."/>
        </authorList>
    </citation>
    <scope>NUCLEOTIDE SEQUENCE [LARGE SCALE GENOMIC DNA]</scope>
    <source>
        <strain evidence="2">ATCC MYA-4855 / 20631-21</strain>
    </source>
</reference>
<keyword evidence="2" id="KW-1185">Reference proteome</keyword>
<dbReference type="EMBL" id="GL573267">
    <property type="protein sequence ID" value="ELR10764.1"/>
    <property type="molecule type" value="Genomic_DNA"/>
</dbReference>
<organism evidence="1 2">
    <name type="scientific">Pseudogymnoascus destructans (strain ATCC MYA-4855 / 20631-21)</name>
    <name type="common">Bat white-nose syndrome fungus</name>
    <name type="synonym">Geomyces destructans</name>
    <dbReference type="NCBI Taxonomy" id="658429"/>
    <lineage>
        <taxon>Eukaryota</taxon>
        <taxon>Fungi</taxon>
        <taxon>Dikarya</taxon>
        <taxon>Ascomycota</taxon>
        <taxon>Pezizomycotina</taxon>
        <taxon>Leotiomycetes</taxon>
        <taxon>Thelebolales</taxon>
        <taxon>Thelebolaceae</taxon>
        <taxon>Pseudogymnoascus</taxon>
    </lineage>
</organism>
<gene>
    <name evidence="1" type="ORF">GMDG_05019</name>
</gene>
<dbReference type="Proteomes" id="UP000011064">
    <property type="component" value="Unassembled WGS sequence"/>
</dbReference>
<accession>L8GD35</accession>
<sequence length="161" mass="17817">MSSYLTPTASLPEVNLVLAEFNIPECHIHPVEFNDKADKTKKMATYTNRMKAASYDQQTIQMLVKESLEGDTISEGVKGMRQKGAVVLLSGDWEIRPLHGPNVCTLGNGLQVAEPQRCAIQPYSATPNTRSHTVLGRKPPRSFSTQIHQDGSKLFSFPFSL</sequence>
<evidence type="ECO:0000313" key="2">
    <source>
        <dbReference type="Proteomes" id="UP000011064"/>
    </source>
</evidence>